<feature type="region of interest" description="Disordered" evidence="1">
    <location>
        <begin position="94"/>
        <end position="115"/>
    </location>
</feature>
<dbReference type="AlphaFoldDB" id="A0A168PUW9"/>
<reference evidence="2" key="1">
    <citation type="submission" date="2016-04" db="EMBL/GenBank/DDBJ databases">
        <authorList>
            <person name="Evans L.H."/>
            <person name="Alamgir A."/>
            <person name="Owens N."/>
            <person name="Weber N.D."/>
            <person name="Virtaneva K."/>
            <person name="Barbian K."/>
            <person name="Babar A."/>
            <person name="Rosenke K."/>
        </authorList>
    </citation>
    <scope>NUCLEOTIDE SEQUENCE [LARGE SCALE GENOMIC DNA]</scope>
    <source>
        <strain evidence="2">CBS 101.48</strain>
    </source>
</reference>
<sequence length="431" mass="49098">MHKKKIPEWSIRTRATSPRSLYSVWAKQYDDLHFELTKSVGSSNSCNAALWADIFDDFERRKFAVDTFREEAISTLTTTAHLAAIGIPQGGDGDFDLPLDPLPEEPSPLTDTSPPPRLSVQLQAPGPDRLVVDDINISEKFHEIQQHIHDFNNNRLHESMVPFFGNKLYARVREHNLSSWNSAIEFPGEVMLKAIDITHYFLSPPSIPSHGPHNTEIPEATLITRYIVPLLQPLFDNDNLNIKLDFTATDLSEKYKRPSSFSGCPVCSITVFPHQTDKDINNDYNEIKGSSMTDNHRLENWDLIRLGFFAKQSIDSNNLDGNVCIHIVAPFLVFYLVKLQSDGMCRSRLYTMTELLRLQLPMSISELPAYLTNLSGLKSVIHMSETFCYPTETNDDISSRRRESLQTADISFLLEKHIDRKRRNPTGHLLK</sequence>
<dbReference type="Proteomes" id="UP000078561">
    <property type="component" value="Unassembled WGS sequence"/>
</dbReference>
<name>A0A168PUW9_ABSGL</name>
<evidence type="ECO:0000256" key="1">
    <source>
        <dbReference type="SAM" id="MobiDB-lite"/>
    </source>
</evidence>
<dbReference type="OMA" id="IDITHYF"/>
<protein>
    <submittedName>
        <fullName evidence="2">Uncharacterized protein</fullName>
    </submittedName>
</protein>
<evidence type="ECO:0000313" key="2">
    <source>
        <dbReference type="EMBL" id="SAM03024.1"/>
    </source>
</evidence>
<organism evidence="2">
    <name type="scientific">Absidia glauca</name>
    <name type="common">Pin mould</name>
    <dbReference type="NCBI Taxonomy" id="4829"/>
    <lineage>
        <taxon>Eukaryota</taxon>
        <taxon>Fungi</taxon>
        <taxon>Fungi incertae sedis</taxon>
        <taxon>Mucoromycota</taxon>
        <taxon>Mucoromycotina</taxon>
        <taxon>Mucoromycetes</taxon>
        <taxon>Mucorales</taxon>
        <taxon>Cunninghamellaceae</taxon>
        <taxon>Absidia</taxon>
    </lineage>
</organism>
<proteinExistence type="predicted"/>
<dbReference type="OrthoDB" id="2277177at2759"/>
<dbReference type="EMBL" id="LT554031">
    <property type="protein sequence ID" value="SAM03024.1"/>
    <property type="molecule type" value="Genomic_DNA"/>
</dbReference>
<dbReference type="InParanoid" id="A0A168PUW9"/>
<evidence type="ECO:0000313" key="3">
    <source>
        <dbReference type="Proteomes" id="UP000078561"/>
    </source>
</evidence>
<accession>A0A168PUW9</accession>
<gene>
    <name evidence="2" type="primary">ABSGL_08841.1 scaffold 10450</name>
</gene>
<keyword evidence="3" id="KW-1185">Reference proteome</keyword>